<dbReference type="InterPro" id="IPR011009">
    <property type="entry name" value="Kinase-like_dom_sf"/>
</dbReference>
<dbReference type="InParanoid" id="A0A409Y1A6"/>
<evidence type="ECO:0000313" key="1">
    <source>
        <dbReference type="EMBL" id="PPQ96790.1"/>
    </source>
</evidence>
<dbReference type="InterPro" id="IPR051678">
    <property type="entry name" value="AGP_Transferase"/>
</dbReference>
<evidence type="ECO:0000313" key="2">
    <source>
        <dbReference type="Proteomes" id="UP000284706"/>
    </source>
</evidence>
<comment type="caution">
    <text evidence="1">The sequence shown here is derived from an EMBL/GenBank/DDBJ whole genome shotgun (WGS) entry which is preliminary data.</text>
</comment>
<keyword evidence="2" id="KW-1185">Reference proteome</keyword>
<dbReference type="Proteomes" id="UP000284706">
    <property type="component" value="Unassembled WGS sequence"/>
</dbReference>
<dbReference type="SUPFAM" id="SSF56112">
    <property type="entry name" value="Protein kinase-like (PK-like)"/>
    <property type="match status" value="1"/>
</dbReference>
<dbReference type="PANTHER" id="PTHR21310">
    <property type="entry name" value="AMINOGLYCOSIDE PHOSPHOTRANSFERASE-RELATED-RELATED"/>
    <property type="match status" value="1"/>
</dbReference>
<dbReference type="AlphaFoldDB" id="A0A409Y1A6"/>
<accession>A0A409Y1A6</accession>
<dbReference type="OrthoDB" id="10003767at2759"/>
<reference evidence="1 2" key="1">
    <citation type="journal article" date="2018" name="Evol. Lett.">
        <title>Horizontal gene cluster transfer increased hallucinogenic mushroom diversity.</title>
        <authorList>
            <person name="Reynolds H.T."/>
            <person name="Vijayakumar V."/>
            <person name="Gluck-Thaler E."/>
            <person name="Korotkin H.B."/>
            <person name="Matheny P.B."/>
            <person name="Slot J.C."/>
        </authorList>
    </citation>
    <scope>NUCLEOTIDE SEQUENCE [LARGE SCALE GENOMIC DNA]</scope>
    <source>
        <strain evidence="1 2">SRW20</strain>
    </source>
</reference>
<dbReference type="PANTHER" id="PTHR21310:SF13">
    <property type="entry name" value="AMINOGLYCOSIDE PHOSPHOTRANSFERASE DOMAIN-CONTAINING PROTEIN"/>
    <property type="match status" value="1"/>
</dbReference>
<dbReference type="EMBL" id="NHYE01001325">
    <property type="protein sequence ID" value="PPQ96790.1"/>
    <property type="molecule type" value="Genomic_DNA"/>
</dbReference>
<dbReference type="Gene3D" id="3.90.1200.10">
    <property type="match status" value="1"/>
</dbReference>
<organism evidence="1 2">
    <name type="scientific">Gymnopilus dilepis</name>
    <dbReference type="NCBI Taxonomy" id="231916"/>
    <lineage>
        <taxon>Eukaryota</taxon>
        <taxon>Fungi</taxon>
        <taxon>Dikarya</taxon>
        <taxon>Basidiomycota</taxon>
        <taxon>Agaricomycotina</taxon>
        <taxon>Agaricomycetes</taxon>
        <taxon>Agaricomycetidae</taxon>
        <taxon>Agaricales</taxon>
        <taxon>Agaricineae</taxon>
        <taxon>Hymenogastraceae</taxon>
        <taxon>Gymnopilus</taxon>
    </lineage>
</organism>
<protein>
    <submittedName>
        <fullName evidence="1">Uncharacterized protein</fullName>
    </submittedName>
</protein>
<proteinExistence type="predicted"/>
<sequence length="391" mass="44709">MDGKFSLLLWDAQGNEICHNSSVRSKPDLLCDDVDDILFDYEKMASKVKEISGSEVKAMKQISVHHYTVIDAITEDSRHFMIRVAEVDEASDLNIVQDNLRRECEVMKWISFSTALPIPHLHYYAVDEPYPYMITSKCDSILLADNFGRFPFEAKITNIRSYAQIAIELFRMNAPEGIGSLFSFECATDSQSHSMILGPSVMDDDPPTVVPSITEYFKWLLKTKRSSSKIGTAEEDVKEARSALNRLERLVLDWISGYDTAILRWIPSHEDFGAHNVLVDASGLITAVLDWEFHMVQPAVLGVSYPSWIRYDGCYDPQFIDPHNAAFEVWFTTRADAAKLREIYDEITQEMDPDYYRALKKGEFCRAAKEWLHPDLDDPGCRRLSAWMDSL</sequence>
<name>A0A409Y1A6_9AGAR</name>
<gene>
    <name evidence="1" type="ORF">CVT26_006173</name>
</gene>